<dbReference type="OrthoDB" id="614844at2759"/>
<protein>
    <recommendedName>
        <fullName evidence="10">Beta-1,4-mannosyltransferase</fullName>
    </recommendedName>
    <alternativeName>
        <fullName evidence="11">GDP-Man:GlcNAc2-PP-dolichol mannosyltransferase</fullName>
    </alternativeName>
    <alternativeName>
        <fullName evidence="9">GDP-mannose-dolichol diphosphochitobiose mannosyltransferase</fullName>
    </alternativeName>
</protein>
<dbReference type="InterPro" id="IPR001296">
    <property type="entry name" value="Glyco_trans_1"/>
</dbReference>
<sequence>MVNSKKNVCVVVLGDVGRSPRMQYHSLSLAEMGHTVDIIGYGETEPLNAIKTSESIYYHFLLAPPRIPQKLLNYAFKSIWQALNLIFLLFIARKPDVLIVQNPPAVPTLLVCWLFCLVVRCKFIIDWHNYAHSLMALSVSKDSLLTRITQRIEVFAGRRADHNFCVTNAMKEDLYKTWQIKATTLHDKPPEIFRPIDLKEKHAFLKKLGKMYPQLLSDDGSTVFTSEVNDEITYKTERPGLLVSSTSWTEDEDFSVLFSSLQAYENHIVEGNSRKLPELVCCITGRGHLKEYYCQKISEQNWQHVAVLTPWLEPADYPSILASADLGVCLHTSSSGLDLPMKVVDMFGCALPVCAYDFKCLDELVKHGVNSYRFNSSEELSKLLLDWFQNFPNDEIQMETARKFKTELEAFQNLRWRENWSRIAAPVFN</sequence>
<evidence type="ECO:0000256" key="4">
    <source>
        <dbReference type="ARBA" id="ARBA00022679"/>
    </source>
</evidence>
<comment type="pathway">
    <text evidence="2">Protein modification; protein glycosylation.</text>
</comment>
<evidence type="ECO:0000256" key="3">
    <source>
        <dbReference type="ARBA" id="ARBA00022676"/>
    </source>
</evidence>
<keyword evidence="4" id="KW-0808">Transferase</keyword>
<keyword evidence="5" id="KW-0812">Transmembrane</keyword>
<evidence type="ECO:0000256" key="2">
    <source>
        <dbReference type="ARBA" id="ARBA00004922"/>
    </source>
</evidence>
<evidence type="ECO:0000313" key="15">
    <source>
        <dbReference type="EMBL" id="CAG9855626.1"/>
    </source>
</evidence>
<dbReference type="Pfam" id="PF00534">
    <property type="entry name" value="Glycos_transf_1"/>
    <property type="match status" value="1"/>
</dbReference>
<evidence type="ECO:0000256" key="5">
    <source>
        <dbReference type="ARBA" id="ARBA00022692"/>
    </source>
</evidence>
<dbReference type="PANTHER" id="PTHR13036">
    <property type="entry name" value="BETA1,4 MANNOSYLTRANSFERASE"/>
    <property type="match status" value="1"/>
</dbReference>
<comment type="catalytic activity">
    <reaction evidence="12">
        <text>an N,N'-diacetylchitobiosyl-diphospho-di-trans,poly-cis-dolichol + GDP-alpha-D-mannose = a beta-D-Man-(1-&gt;4)-beta-D-GlcNAc-(1-&gt;4)-alpha-D-GlcNAc-diphospho-di-trans,poly-cis-dolichol + GDP + H(+)</text>
        <dbReference type="Rhea" id="RHEA:13865"/>
        <dbReference type="Rhea" id="RHEA-COMP:19510"/>
        <dbReference type="Rhea" id="RHEA-COMP:19511"/>
        <dbReference type="ChEBI" id="CHEBI:15378"/>
        <dbReference type="ChEBI" id="CHEBI:57269"/>
        <dbReference type="ChEBI" id="CHEBI:57527"/>
        <dbReference type="ChEBI" id="CHEBI:58189"/>
        <dbReference type="ChEBI" id="CHEBI:58472"/>
        <dbReference type="EC" id="2.4.1.142"/>
    </reaction>
    <physiologicalReaction direction="left-to-right" evidence="12">
        <dbReference type="Rhea" id="RHEA:13866"/>
    </physiologicalReaction>
</comment>
<evidence type="ECO:0000256" key="10">
    <source>
        <dbReference type="ARBA" id="ARBA00031566"/>
    </source>
</evidence>
<keyword evidence="7" id="KW-1133">Transmembrane helix</keyword>
<evidence type="ECO:0000259" key="13">
    <source>
        <dbReference type="Pfam" id="PF00534"/>
    </source>
</evidence>
<dbReference type="PANTHER" id="PTHR13036:SF0">
    <property type="entry name" value="CHITOBIOSYLDIPHOSPHODOLICHOL BETA-MANNOSYLTRANSFERASE"/>
    <property type="match status" value="1"/>
</dbReference>
<evidence type="ECO:0000256" key="6">
    <source>
        <dbReference type="ARBA" id="ARBA00022824"/>
    </source>
</evidence>
<evidence type="ECO:0000256" key="7">
    <source>
        <dbReference type="ARBA" id="ARBA00022989"/>
    </source>
</evidence>
<evidence type="ECO:0000256" key="9">
    <source>
        <dbReference type="ARBA" id="ARBA00031434"/>
    </source>
</evidence>
<gene>
    <name evidence="15" type="ORF">PHYEVI_LOCUS2072</name>
</gene>
<dbReference type="InterPro" id="IPR026051">
    <property type="entry name" value="ALG1-like"/>
</dbReference>
<dbReference type="Pfam" id="PF13439">
    <property type="entry name" value="Glyco_transf_4"/>
    <property type="match status" value="1"/>
</dbReference>
<keyword evidence="6" id="KW-0256">Endoplasmic reticulum</keyword>
<proteinExistence type="predicted"/>
<dbReference type="EMBL" id="OU900104">
    <property type="protein sequence ID" value="CAG9855626.1"/>
    <property type="molecule type" value="Genomic_DNA"/>
</dbReference>
<dbReference type="FunFam" id="3.40.50.2000:FF:000109">
    <property type="entry name" value="Chitobiosyldiphosphodolichol beta-mannosyltransferase"/>
    <property type="match status" value="1"/>
</dbReference>
<organism evidence="15 16">
    <name type="scientific">Phyllotreta striolata</name>
    <name type="common">Striped flea beetle</name>
    <name type="synonym">Crioceris striolata</name>
    <dbReference type="NCBI Taxonomy" id="444603"/>
    <lineage>
        <taxon>Eukaryota</taxon>
        <taxon>Metazoa</taxon>
        <taxon>Ecdysozoa</taxon>
        <taxon>Arthropoda</taxon>
        <taxon>Hexapoda</taxon>
        <taxon>Insecta</taxon>
        <taxon>Pterygota</taxon>
        <taxon>Neoptera</taxon>
        <taxon>Endopterygota</taxon>
        <taxon>Coleoptera</taxon>
        <taxon>Polyphaga</taxon>
        <taxon>Cucujiformia</taxon>
        <taxon>Chrysomeloidea</taxon>
        <taxon>Chrysomelidae</taxon>
        <taxon>Galerucinae</taxon>
        <taxon>Alticini</taxon>
        <taxon>Phyllotreta</taxon>
    </lineage>
</organism>
<dbReference type="InterPro" id="IPR028098">
    <property type="entry name" value="Glyco_trans_4-like_N"/>
</dbReference>
<dbReference type="SUPFAM" id="SSF53756">
    <property type="entry name" value="UDP-Glycosyltransferase/glycogen phosphorylase"/>
    <property type="match status" value="1"/>
</dbReference>
<feature type="domain" description="Glycosyl transferase family 1" evidence="13">
    <location>
        <begin position="275"/>
        <end position="402"/>
    </location>
</feature>
<name>A0A9N9TCU5_PHYSR</name>
<dbReference type="GO" id="GO:0005789">
    <property type="term" value="C:endoplasmic reticulum membrane"/>
    <property type="evidence" value="ECO:0007669"/>
    <property type="project" value="UniProtKB-SubCell"/>
</dbReference>
<evidence type="ECO:0000256" key="11">
    <source>
        <dbReference type="ARBA" id="ARBA00033088"/>
    </source>
</evidence>
<evidence type="ECO:0000256" key="12">
    <source>
        <dbReference type="ARBA" id="ARBA00045071"/>
    </source>
</evidence>
<evidence type="ECO:0000256" key="8">
    <source>
        <dbReference type="ARBA" id="ARBA00023136"/>
    </source>
</evidence>
<keyword evidence="3" id="KW-0328">Glycosyltransferase</keyword>
<dbReference type="Proteomes" id="UP001153712">
    <property type="component" value="Chromosome 11"/>
</dbReference>
<reference evidence="15" key="1">
    <citation type="submission" date="2022-01" db="EMBL/GenBank/DDBJ databases">
        <authorList>
            <person name="King R."/>
        </authorList>
    </citation>
    <scope>NUCLEOTIDE SEQUENCE</scope>
</reference>
<comment type="subcellular location">
    <subcellularLocation>
        <location evidence="1">Endoplasmic reticulum membrane</location>
        <topology evidence="1">Single-pass membrane protein</topology>
    </subcellularLocation>
</comment>
<feature type="domain" description="Glycosyltransferase subfamily 4-like N-terminal" evidence="14">
    <location>
        <begin position="28"/>
        <end position="183"/>
    </location>
</feature>
<accession>A0A9N9TCU5</accession>
<keyword evidence="16" id="KW-1185">Reference proteome</keyword>
<dbReference type="AlphaFoldDB" id="A0A9N9TCU5"/>
<dbReference type="Gene3D" id="3.40.50.2000">
    <property type="entry name" value="Glycogen Phosphorylase B"/>
    <property type="match status" value="2"/>
</dbReference>
<keyword evidence="8" id="KW-0472">Membrane</keyword>
<evidence type="ECO:0000313" key="16">
    <source>
        <dbReference type="Proteomes" id="UP001153712"/>
    </source>
</evidence>
<dbReference type="CDD" id="cd03816">
    <property type="entry name" value="GT33_ALG1-like"/>
    <property type="match status" value="1"/>
</dbReference>
<dbReference type="GO" id="GO:0004578">
    <property type="term" value="F:chitobiosyldiphosphodolichol beta-mannosyltransferase activity"/>
    <property type="evidence" value="ECO:0007669"/>
    <property type="project" value="UniProtKB-EC"/>
</dbReference>
<evidence type="ECO:0000256" key="1">
    <source>
        <dbReference type="ARBA" id="ARBA00004389"/>
    </source>
</evidence>
<evidence type="ECO:0000259" key="14">
    <source>
        <dbReference type="Pfam" id="PF13439"/>
    </source>
</evidence>